<proteinExistence type="inferred from homology"/>
<evidence type="ECO:0000256" key="1">
    <source>
        <dbReference type="ARBA" id="ARBA00004123"/>
    </source>
</evidence>
<dbReference type="PANTHER" id="PTHR12809:SF2">
    <property type="entry name" value="MEDIATOR OF RNA POLYMERASE II TRANSCRIPTION SUBUNIT 14"/>
    <property type="match status" value="1"/>
</dbReference>
<feature type="domain" description="Mediator complex subunit MED14 N-terminal" evidence="11">
    <location>
        <begin position="78"/>
        <end position="267"/>
    </location>
</feature>
<evidence type="ECO:0000256" key="3">
    <source>
        <dbReference type="ARBA" id="ARBA00019619"/>
    </source>
</evidence>
<feature type="region of interest" description="Disordered" evidence="10">
    <location>
        <begin position="317"/>
        <end position="339"/>
    </location>
</feature>
<feature type="non-terminal residue" evidence="12">
    <location>
        <position position="855"/>
    </location>
</feature>
<sequence>MGGPSNGVDFISVNGLSHAPPTKAILKGTLPAHATNQGAAASAFASSQGAQTAANGDECIEIGHDQMPVLLDIHYHRVPLKNVVAGVVADAYHGLTNLTTTASRLSDLERKQALLRHSLSQRQQFIKLLALVRWAKDAKAMQRCGNIHGALDKTGASLAGAIGKLSDLYSRESSETPPSLDVATAVDVLSTGNYTRLPKVLEKTFLPPAPLTKEEIEKTVRTLESDIRVRVLVDEVVPSAMRRGMRIEKGCIHFHVENEFEVALTLQGVGKEAKWKLMNLKILVRSAGAGYESVPSGLNAKQTEGMGIAVQNRLLGRKDSRDPPHPITPPDVNAPLESGETKPAEKYWPLVELWECLHPFCLRMQLEVMKVQAEHLSRDRWRDRLEVDFMEGEGMLRLEFWKEQRVGVRRGVAARSSPTSRILEFKIHSEIPQADINWMKHANSVDVSLSPAGDDSKNKIHPAVAKSLTVGSEGRVKRWMQVRILKRGGEGDGEPLQEIILHDDEGRKIDFGVTGAELDVEKILLKVVEGLAKNVVLKIRDSLLPPPPATSSQSKPHPKKLKRKHGVAFEGVPRIQISSASTSTSRQNAPPSRYYAPHQLHLVPGPPTAVPDITPAPQLDVDFLQSKKIRIWVDVRTGRTRLSEEGSIGGGVEEREQRLREVEERVLGKGGVEGVREGLAWVAGEMMIDGVERVAGGVGLVGLRKVGVLEKELLKLSDPLPAHKTFLRFRGFADTYIVVGVGFRPRKEGEKAEVGMELQWRVWVMTTRSTGYEGEYVIETATPLKIGDALGGRNMDVDAEDGVPDIDDRGRKRRTGPGGVSVKVEREVVPEVSEEEYWWDKLDTDSLLGVESACR</sequence>
<evidence type="ECO:0000256" key="10">
    <source>
        <dbReference type="SAM" id="MobiDB-lite"/>
    </source>
</evidence>
<keyword evidence="6 9" id="KW-0804">Transcription</keyword>
<dbReference type="GO" id="GO:0016592">
    <property type="term" value="C:mediator complex"/>
    <property type="evidence" value="ECO:0007669"/>
    <property type="project" value="UniProtKB-UniRule"/>
</dbReference>
<dbReference type="Proteomes" id="UP001212841">
    <property type="component" value="Unassembled WGS sequence"/>
</dbReference>
<name>A0AAD5S6A4_9FUNG</name>
<evidence type="ECO:0000256" key="2">
    <source>
        <dbReference type="ARBA" id="ARBA00007813"/>
    </source>
</evidence>
<comment type="similarity">
    <text evidence="2 9">Belongs to the Mediator complex subunit 14 family.</text>
</comment>
<evidence type="ECO:0000313" key="13">
    <source>
        <dbReference type="Proteomes" id="UP001212841"/>
    </source>
</evidence>
<evidence type="ECO:0000256" key="5">
    <source>
        <dbReference type="ARBA" id="ARBA00023159"/>
    </source>
</evidence>
<organism evidence="12 13">
    <name type="scientific">Rhizophlyctis rosea</name>
    <dbReference type="NCBI Taxonomy" id="64517"/>
    <lineage>
        <taxon>Eukaryota</taxon>
        <taxon>Fungi</taxon>
        <taxon>Fungi incertae sedis</taxon>
        <taxon>Chytridiomycota</taxon>
        <taxon>Chytridiomycota incertae sedis</taxon>
        <taxon>Chytridiomycetes</taxon>
        <taxon>Rhizophlyctidales</taxon>
        <taxon>Rhizophlyctidaceae</taxon>
        <taxon>Rhizophlyctis</taxon>
    </lineage>
</organism>
<protein>
    <recommendedName>
        <fullName evidence="3 9">Mediator of RNA polymerase II transcription subunit 14</fullName>
    </recommendedName>
    <alternativeName>
        <fullName evidence="8 9">Mediator complex subunit 14</fullName>
    </alternativeName>
</protein>
<dbReference type="InterPro" id="IPR055122">
    <property type="entry name" value="Med14_N"/>
</dbReference>
<gene>
    <name evidence="12" type="primary">MED14</name>
    <name evidence="12" type="ORF">HK097_002218</name>
</gene>
<evidence type="ECO:0000313" key="12">
    <source>
        <dbReference type="EMBL" id="KAJ3041675.1"/>
    </source>
</evidence>
<dbReference type="GO" id="GO:0003712">
    <property type="term" value="F:transcription coregulator activity"/>
    <property type="evidence" value="ECO:0007669"/>
    <property type="project" value="UniProtKB-UniRule"/>
</dbReference>
<dbReference type="Pfam" id="PF08638">
    <property type="entry name" value="Med14"/>
    <property type="match status" value="1"/>
</dbReference>
<keyword evidence="7 9" id="KW-0539">Nucleus</keyword>
<evidence type="ECO:0000256" key="6">
    <source>
        <dbReference type="ARBA" id="ARBA00023163"/>
    </source>
</evidence>
<feature type="region of interest" description="Disordered" evidence="10">
    <location>
        <begin position="797"/>
        <end position="819"/>
    </location>
</feature>
<reference evidence="12" key="1">
    <citation type="submission" date="2020-05" db="EMBL/GenBank/DDBJ databases">
        <title>Phylogenomic resolution of chytrid fungi.</title>
        <authorList>
            <person name="Stajich J.E."/>
            <person name="Amses K."/>
            <person name="Simmons R."/>
            <person name="Seto K."/>
            <person name="Myers J."/>
            <person name="Bonds A."/>
            <person name="Quandt C.A."/>
            <person name="Barry K."/>
            <person name="Liu P."/>
            <person name="Grigoriev I."/>
            <person name="Longcore J.E."/>
            <person name="James T.Y."/>
        </authorList>
    </citation>
    <scope>NUCLEOTIDE SEQUENCE</scope>
    <source>
        <strain evidence="12">JEL0318</strain>
    </source>
</reference>
<evidence type="ECO:0000256" key="4">
    <source>
        <dbReference type="ARBA" id="ARBA00023015"/>
    </source>
</evidence>
<comment type="subcellular location">
    <subcellularLocation>
        <location evidence="1 9">Nucleus</location>
    </subcellularLocation>
</comment>
<comment type="function">
    <text evidence="9">Component of the Mediator complex, a coactivator involved in the regulated transcription of nearly all RNA polymerase II-dependent genes. Mediator functions as a bridge to convey information from gene-specific regulatory proteins to the basal RNA polymerase II transcription machinery. Mediator is recruited to promoters by direct interactions with regulatory proteins and serves as a scaffold for the assembly of a functional preinitiation complex with RNA polymerase II and the general transcription factors.</text>
</comment>
<feature type="compositionally biased region" description="Basic residues" evidence="10">
    <location>
        <begin position="556"/>
        <end position="566"/>
    </location>
</feature>
<dbReference type="InterPro" id="IPR013947">
    <property type="entry name" value="Mediator_Med14"/>
</dbReference>
<evidence type="ECO:0000259" key="11">
    <source>
        <dbReference type="Pfam" id="PF08638"/>
    </source>
</evidence>
<accession>A0AAD5S6A4</accession>
<comment type="subunit">
    <text evidence="9">Component of the Mediator complex.</text>
</comment>
<evidence type="ECO:0000256" key="8">
    <source>
        <dbReference type="ARBA" id="ARBA00032007"/>
    </source>
</evidence>
<evidence type="ECO:0000256" key="9">
    <source>
        <dbReference type="RuleBase" id="RU365082"/>
    </source>
</evidence>
<evidence type="ECO:0000256" key="7">
    <source>
        <dbReference type="ARBA" id="ARBA00023242"/>
    </source>
</evidence>
<feature type="compositionally biased region" description="Polar residues" evidence="10">
    <location>
        <begin position="576"/>
        <end position="590"/>
    </location>
</feature>
<dbReference type="EMBL" id="JADGJD010001470">
    <property type="protein sequence ID" value="KAJ3041675.1"/>
    <property type="molecule type" value="Genomic_DNA"/>
</dbReference>
<dbReference type="GO" id="GO:0006357">
    <property type="term" value="P:regulation of transcription by RNA polymerase II"/>
    <property type="evidence" value="ECO:0007669"/>
    <property type="project" value="InterPro"/>
</dbReference>
<dbReference type="AlphaFoldDB" id="A0AAD5S6A4"/>
<dbReference type="PANTHER" id="PTHR12809">
    <property type="entry name" value="MEDIATOR COMPLEX SUBUNIT"/>
    <property type="match status" value="1"/>
</dbReference>
<keyword evidence="13" id="KW-1185">Reference proteome</keyword>
<keyword evidence="5 9" id="KW-0010">Activator</keyword>
<dbReference type="GO" id="GO:0070847">
    <property type="term" value="C:core mediator complex"/>
    <property type="evidence" value="ECO:0007669"/>
    <property type="project" value="TreeGrafter"/>
</dbReference>
<keyword evidence="4 9" id="KW-0805">Transcription regulation</keyword>
<feature type="region of interest" description="Disordered" evidence="10">
    <location>
        <begin position="542"/>
        <end position="593"/>
    </location>
</feature>
<comment type="caution">
    <text evidence="12">The sequence shown here is derived from an EMBL/GenBank/DDBJ whole genome shotgun (WGS) entry which is preliminary data.</text>
</comment>